<protein>
    <recommendedName>
        <fullName evidence="2">ATP-binding protein</fullName>
    </recommendedName>
</protein>
<organism evidence="1">
    <name type="scientific">Rhizobium sp. ZPR3</name>
    <dbReference type="NCBI Taxonomy" id="3158967"/>
    <lineage>
        <taxon>Bacteria</taxon>
        <taxon>Pseudomonadati</taxon>
        <taxon>Pseudomonadota</taxon>
        <taxon>Alphaproteobacteria</taxon>
        <taxon>Hyphomicrobiales</taxon>
        <taxon>Rhizobiaceae</taxon>
        <taxon>Rhizobium/Agrobacterium group</taxon>
        <taxon>Rhizobium</taxon>
    </lineage>
</organism>
<dbReference type="RefSeq" id="WP_349963026.1">
    <property type="nucleotide sequence ID" value="NZ_CP157963.1"/>
</dbReference>
<name>A0AAU7S5P2_9HYPH</name>
<dbReference type="EMBL" id="CP157963">
    <property type="protein sequence ID" value="XBT97791.1"/>
    <property type="molecule type" value="Genomic_DNA"/>
</dbReference>
<evidence type="ECO:0000313" key="1">
    <source>
        <dbReference type="EMBL" id="XBT97791.1"/>
    </source>
</evidence>
<keyword evidence="1" id="KW-0614">Plasmid</keyword>
<geneLocation type="plasmid" evidence="1">
    <name>unnamed3</name>
</geneLocation>
<reference evidence="1" key="1">
    <citation type="submission" date="2024-06" db="EMBL/GenBank/DDBJ databases">
        <authorList>
            <person name="Li T."/>
            <person name="Gao R."/>
        </authorList>
    </citation>
    <scope>NUCLEOTIDE SEQUENCE</scope>
    <source>
        <strain evidence="1">ZPR3</strain>
        <plasmid evidence="1">unnamed3</plasmid>
    </source>
</reference>
<sequence length="1514" mass="168595">MPAVRPAITINMCAETDGRRSIAGFLLQILRSIKLGLDMSLTFTALSEGSQLVLHLEPAEGGDAQVVGGPRDIVEQVKMRKATRTWDSGEIASDVFPDLLKAACLGQEQEFRFVTNNGKGLGRLQDYVAARVRGSERRLKWGNSSLTRDAFELRLAEAAGLASVTPELRHLLDRFSIVVIDVDATQNDIDKRLTPLLMPGESASDKRHQLLGQMMQLATDGAKLTPQDLLALISPQAHRRLAHIQSLPKLLARHIDEDTQLAGYVSEQQARRGLPEILANFAILSGESGQGKTYTLAQLGFDQIERDELAIVMRSPTKIEDIVACISERIWEPAYGVEGTIAIMAKSLRDAFEWDNGFWLTVYIDDVQNREFAGRLARLKWHEHGVRVIVSAQPRITKVIRDIRKDAEIIEIGNFRSADLHRFLTHHDRAEALETMPDDVFELLLKPVHASIFVKLPKRESWAGVSEYELFSGYWEYAISEARAQADHPSDKYALRALAARLLGGQSNYPWRIPDLKAVELNDEAILRLEQVGLLRRPVADRIQFAADRMLNWAIAEAVAEKIQEEGLTAPQAEELFASIDGLLTKKKERIGNRLGYVYFDALWLLAEQCDPQFVADLTWEHIIGLPQEARSEDKWRAGFGSIGSSIVPALDLLCKRVFDEERDWDIPRNIPLALAAVAESDPEPVRELIARQVASDDEREVVIGLRAARLVPAAAALDAIWGVHFARSIAFEAAKSDADGDNRSSAFFAYQLSSEAFHASIRANPGWLDTKLATETQAVAIDQMLWVLKDIKSVDSETAAEIWVRHRDRIATLMQMPSPALIAAIGHFRETSLLPILDATAEDDEWIRDRVLRSLSLLDPHEAIRQIADGSDVYGWRAANWWFDDLHAADPTALAAAIRTRVQSGDKPDTDTVFYYRFNPEAMDPQTLDLLLDTLAENLRTFNTNSDDPDRCEDGPGHPLRFLPRLSEPWQFEALRARAGTELETHLVRFASARRGRISMTLDTTGNECERILAMIAGQGYDQLVLAELARPNVFGRQDGYIASLWSSSSTIASALQQVPPDAGVQPHGESERMDALAVHGCDAQLEAMVRAGAGVYINASEMRSSAGRDLSGLRVRIAELLAVGDPASLDTAAALTGFLLDPDDAQPLVAIYLSPDTPVVLRRRILGSFRALQFYTPEILPLTRAMLENQFDNEAQFIATYLAERGDKEAKQAVIDWLSAQDLGTNSSSRRNYLDVLLKDPAGKAAIIQFLRRSRENGHLVIDGRQLQLLAEAGDTWAHDELVRASYRYSGFDRGNAVTAIDYLREEEPKEAYFAARRLLVRHDLAAAADLMLEIDPERAGRELIERYRTAKPSLRLELERRLRIHLGGEGLAALASPLATASRAKDRTIAARLAAVIPPCFSLVWLDTLAADASPGVQEAARDAVRRRALEASAMEHRALLLTSPKPLQWARLLAIIELVDPFFLWSRDDPSNLGDVFDVLPFEFFHEAGQVRKQQLKQREDAAKKADKDH</sequence>
<accession>A0AAU7S5P2</accession>
<evidence type="ECO:0008006" key="2">
    <source>
        <dbReference type="Google" id="ProtNLM"/>
    </source>
</evidence>
<gene>
    <name evidence="1" type="ORF">ABM479_33380</name>
</gene>
<proteinExistence type="predicted"/>